<dbReference type="Proteomes" id="UP000031071">
    <property type="component" value="Segment"/>
</dbReference>
<name>A0A0A7HBV2_9CAUD</name>
<sequence>MGRPRRPRKPDAGRNNRVSHPKSPVTHPTVSRGFCVLSAHQQTKRLTMAKHRVTHLTKCHECATLVEEPCRFAFEYALCSRHKDCKPCPLLEWREKQARH</sequence>
<accession>A0A0A7HBV2</accession>
<dbReference type="GeneID" id="23680899"/>
<dbReference type="RefSeq" id="YP_009126092.1">
    <property type="nucleotide sequence ID" value="NC_026606.1"/>
</dbReference>
<keyword evidence="3" id="KW-1185">Reference proteome</keyword>
<protein>
    <submittedName>
        <fullName evidence="2">Uncharacterized protein</fullName>
    </submittedName>
</protein>
<dbReference type="KEGG" id="vg:23680899"/>
<proteinExistence type="predicted"/>
<evidence type="ECO:0000313" key="3">
    <source>
        <dbReference type="Proteomes" id="UP000031071"/>
    </source>
</evidence>
<evidence type="ECO:0000313" key="2">
    <source>
        <dbReference type="EMBL" id="AIZ01746.1"/>
    </source>
</evidence>
<dbReference type="EMBL" id="KM879463">
    <property type="protein sequence ID" value="AIZ01746.1"/>
    <property type="molecule type" value="Genomic_DNA"/>
</dbReference>
<evidence type="ECO:0000256" key="1">
    <source>
        <dbReference type="SAM" id="MobiDB-lite"/>
    </source>
</evidence>
<reference evidence="2 3" key="1">
    <citation type="submission" date="2014-10" db="EMBL/GenBank/DDBJ databases">
        <title>Genome of vB_ArtM-ArV1 - first myovirus infecting Arthrobacter sp.</title>
        <authorList>
            <person name="Simoliunas E."/>
            <person name="Kaliniene L."/>
            <person name="Stasilo M."/>
            <person name="Meskys R."/>
        </authorList>
    </citation>
    <scope>NUCLEOTIDE SEQUENCE [LARGE SCALE GENOMIC DNA]</scope>
</reference>
<organism evidence="2 3">
    <name type="scientific">Arthrobacter phage vB_ArtM-ArV1</name>
    <dbReference type="NCBI Taxonomy" id="1566993"/>
    <lineage>
        <taxon>Viruses</taxon>
        <taxon>Duplodnaviria</taxon>
        <taxon>Heunggongvirae</taxon>
        <taxon>Uroviricota</taxon>
        <taxon>Caudoviricetes</taxon>
        <taxon>Klausavirus</taxon>
        <taxon>Klausavirus ArV1</taxon>
    </lineage>
</organism>
<feature type="region of interest" description="Disordered" evidence="1">
    <location>
        <begin position="1"/>
        <end position="29"/>
    </location>
</feature>
<dbReference type="OrthoDB" id="34501at10239"/>
<gene>
    <name evidence="2" type="ORF">ArV1_058</name>
</gene>